<dbReference type="InterPro" id="IPR036179">
    <property type="entry name" value="Ig-like_dom_sf"/>
</dbReference>
<dbReference type="SUPFAM" id="SSF48726">
    <property type="entry name" value="Immunoglobulin"/>
    <property type="match status" value="2"/>
</dbReference>
<dbReference type="GO" id="GO:0016020">
    <property type="term" value="C:membrane"/>
    <property type="evidence" value="ECO:0007669"/>
    <property type="project" value="InterPro"/>
</dbReference>
<proteinExistence type="predicted"/>
<sequence>MKFHVLSKEEDSEELKLTIEQMLKLGKLGSFDFDHDYQEIYFEPALRIERVEASETMPIAEGTELVLACIIQGSSEMRVEWLRDGFPIHIHTAERSMWTTIVPKNSQDQYTVLLGFDRVASLDTGVFTCQVSDWGFVRNRSIYVRVLSAPQPQLSPITATVPLGSSHIITCLSSEDIYRNFGYTWLKNGRVLNPSVEPEMAEDLFPTGSRILLQEATASATYSCIITSSAGSTRKDSYVTVIDKARSSPCCQPEDYLKVRWTLTASNTENIQLCPTGYTGDVRRKCIHDSNANSAAWDEPDFSGCFSSGFLSLRKKVESLRLGYLISDTAALLSRVKRYLMSKKPKLHFCEGEPIVDVLRDIQTITHGDRRNQETWPTFLDIASALLESPILIRKHSKLLLLHDLIFNYGFQYVERTNEVSFEMFHRKVLAVQLGKIPEHMQQTLKIPSQRFSSVNKFAEPHPVQYTWMTNSVELDFTHLNLNENDEGNSTTSVIAVFYRNLSSHLPRRFYSKKGIADVEYHLISSLVAVRVRGELDPENVNIKISLSSFNHTITDKRVGWNISCAM</sequence>
<dbReference type="InterPro" id="IPR003599">
    <property type="entry name" value="Ig_sub"/>
</dbReference>
<dbReference type="InterPro" id="IPR013098">
    <property type="entry name" value="Ig_I-set"/>
</dbReference>
<dbReference type="SMART" id="SM00409">
    <property type="entry name" value="IG"/>
    <property type="match status" value="2"/>
</dbReference>
<feature type="domain" description="Ig-like" evidence="1">
    <location>
        <begin position="44"/>
        <end position="148"/>
    </location>
</feature>
<feature type="non-terminal residue" evidence="2">
    <location>
        <position position="567"/>
    </location>
</feature>
<dbReference type="Gene3D" id="4.10.1240.10">
    <property type="entry name" value="GPCR, family 2, extracellular hormone receptor domain"/>
    <property type="match status" value="1"/>
</dbReference>
<dbReference type="InterPro" id="IPR007110">
    <property type="entry name" value="Ig-like_dom"/>
</dbReference>
<dbReference type="InterPro" id="IPR013783">
    <property type="entry name" value="Ig-like_fold"/>
</dbReference>
<organism evidence="2 3">
    <name type="scientific">Stegodyphus mimosarum</name>
    <name type="common">African social velvet spider</name>
    <dbReference type="NCBI Taxonomy" id="407821"/>
    <lineage>
        <taxon>Eukaryota</taxon>
        <taxon>Metazoa</taxon>
        <taxon>Ecdysozoa</taxon>
        <taxon>Arthropoda</taxon>
        <taxon>Chelicerata</taxon>
        <taxon>Arachnida</taxon>
        <taxon>Araneae</taxon>
        <taxon>Araneomorphae</taxon>
        <taxon>Entelegynae</taxon>
        <taxon>Eresoidea</taxon>
        <taxon>Eresidae</taxon>
        <taxon>Stegodyphus</taxon>
    </lineage>
</organism>
<feature type="domain" description="Ig-like" evidence="1">
    <location>
        <begin position="152"/>
        <end position="240"/>
    </location>
</feature>
<reference evidence="2 3" key="1">
    <citation type="submission" date="2013-11" db="EMBL/GenBank/DDBJ databases">
        <title>Genome sequencing of Stegodyphus mimosarum.</title>
        <authorList>
            <person name="Bechsgaard J."/>
        </authorList>
    </citation>
    <scope>NUCLEOTIDE SEQUENCE [LARGE SCALE GENOMIC DNA]</scope>
</reference>
<keyword evidence="3" id="KW-1185">Reference proteome</keyword>
<dbReference type="AlphaFoldDB" id="A0A087T6K3"/>
<evidence type="ECO:0000313" key="2">
    <source>
        <dbReference type="EMBL" id="KFM60742.1"/>
    </source>
</evidence>
<dbReference type="Gene3D" id="2.60.40.10">
    <property type="entry name" value="Immunoglobulins"/>
    <property type="match status" value="2"/>
</dbReference>
<name>A0A087T6K3_STEMI</name>
<protein>
    <submittedName>
        <fullName evidence="2">Hemicentin-2</fullName>
    </submittedName>
</protein>
<evidence type="ECO:0000259" key="1">
    <source>
        <dbReference type="PROSITE" id="PS50835"/>
    </source>
</evidence>
<evidence type="ECO:0000313" key="3">
    <source>
        <dbReference type="Proteomes" id="UP000054359"/>
    </source>
</evidence>
<dbReference type="GO" id="GO:0004930">
    <property type="term" value="F:G protein-coupled receptor activity"/>
    <property type="evidence" value="ECO:0007669"/>
    <property type="project" value="InterPro"/>
</dbReference>
<dbReference type="InterPro" id="IPR051587">
    <property type="entry name" value="Adhesion_GPCR"/>
</dbReference>
<dbReference type="GO" id="GO:0007189">
    <property type="term" value="P:adenylate cyclase-activating G protein-coupled receptor signaling pathway"/>
    <property type="evidence" value="ECO:0007669"/>
    <property type="project" value="TreeGrafter"/>
</dbReference>
<dbReference type="PANTHER" id="PTHR45813">
    <property type="entry name" value="IG-LIKE DOMAIN-CONTAINING PROTEIN"/>
    <property type="match status" value="1"/>
</dbReference>
<dbReference type="InterPro" id="IPR036445">
    <property type="entry name" value="GPCR_2_extracell_dom_sf"/>
</dbReference>
<dbReference type="Pfam" id="PF07679">
    <property type="entry name" value="I-set"/>
    <property type="match status" value="1"/>
</dbReference>
<dbReference type="OMA" id="EINNENX"/>
<dbReference type="EMBL" id="KK113667">
    <property type="protein sequence ID" value="KFM60742.1"/>
    <property type="molecule type" value="Genomic_DNA"/>
</dbReference>
<dbReference type="Proteomes" id="UP000054359">
    <property type="component" value="Unassembled WGS sequence"/>
</dbReference>
<gene>
    <name evidence="2" type="ORF">X975_09345</name>
</gene>
<accession>A0A087T6K3</accession>
<dbReference type="PANTHER" id="PTHR45813:SF8">
    <property type="entry name" value="IG-LIKE DOMAIN-CONTAINING PROTEIN"/>
    <property type="match status" value="1"/>
</dbReference>
<dbReference type="OrthoDB" id="6138650at2759"/>
<dbReference type="PROSITE" id="PS50835">
    <property type="entry name" value="IG_LIKE"/>
    <property type="match status" value="2"/>
</dbReference>